<evidence type="ECO:0008006" key="3">
    <source>
        <dbReference type="Google" id="ProtNLM"/>
    </source>
</evidence>
<accession>V2U4L7</accession>
<dbReference type="PATRIC" id="fig|1341683.3.peg.2773"/>
<gene>
    <name evidence="1" type="ORF">P255_02802</name>
</gene>
<comment type="caution">
    <text evidence="1">The sequence shown here is derived from an EMBL/GenBank/DDBJ whole genome shotgun (WGS) entry which is preliminary data.</text>
</comment>
<proteinExistence type="predicted"/>
<dbReference type="AlphaFoldDB" id="V2U4L7"/>
<evidence type="ECO:0000313" key="2">
    <source>
        <dbReference type="Proteomes" id="UP000018418"/>
    </source>
</evidence>
<dbReference type="Proteomes" id="UP000018418">
    <property type="component" value="Unassembled WGS sequence"/>
</dbReference>
<name>V2U4L7_9GAMM</name>
<keyword evidence="2" id="KW-1185">Reference proteome</keyword>
<organism evidence="1 2">
    <name type="scientific">Acinetobacter brisouii CIP 110357</name>
    <dbReference type="NCBI Taxonomy" id="1341683"/>
    <lineage>
        <taxon>Bacteria</taxon>
        <taxon>Pseudomonadati</taxon>
        <taxon>Pseudomonadota</taxon>
        <taxon>Gammaproteobacteria</taxon>
        <taxon>Moraxellales</taxon>
        <taxon>Moraxellaceae</taxon>
        <taxon>Acinetobacter</taxon>
    </lineage>
</organism>
<protein>
    <recommendedName>
        <fullName evidence="3">Transposase</fullName>
    </recommendedName>
</protein>
<evidence type="ECO:0000313" key="1">
    <source>
        <dbReference type="EMBL" id="ESK49063.1"/>
    </source>
</evidence>
<reference evidence="1 2" key="1">
    <citation type="submission" date="2013-10" db="EMBL/GenBank/DDBJ databases">
        <title>The Genome Sequence of Acinetobacter brisouii CIP 110357.</title>
        <authorList>
            <consortium name="The Broad Institute Genomics Platform"/>
            <consortium name="The Broad Institute Genome Sequencing Center for Infectious Disease"/>
            <person name="Cerqueira G."/>
            <person name="Feldgarden M."/>
            <person name="Courvalin P."/>
            <person name="Grillot-Courvalin C."/>
            <person name="Clermont D."/>
            <person name="Rocha E."/>
            <person name="Yoon E.-J."/>
            <person name="Nemec A."/>
            <person name="Young S.K."/>
            <person name="Zeng Q."/>
            <person name="Gargeya S."/>
            <person name="Fitzgerald M."/>
            <person name="Abouelleil A."/>
            <person name="Alvarado L."/>
            <person name="Berlin A.M."/>
            <person name="Chapman S.B."/>
            <person name="Gainer-Dewar J."/>
            <person name="Goldberg J."/>
            <person name="Gnerre S."/>
            <person name="Griggs A."/>
            <person name="Gujja S."/>
            <person name="Hansen M."/>
            <person name="Howarth C."/>
            <person name="Imamovic A."/>
            <person name="Ireland A."/>
            <person name="Larimer J."/>
            <person name="McCowan C."/>
            <person name="Murphy C."/>
            <person name="Pearson M."/>
            <person name="Poon T.W."/>
            <person name="Priest M."/>
            <person name="Roberts A."/>
            <person name="Saif S."/>
            <person name="Shea T."/>
            <person name="Sykes S."/>
            <person name="Wortman J."/>
            <person name="Nusbaum C."/>
            <person name="Birren B."/>
        </authorList>
    </citation>
    <scope>NUCLEOTIDE SEQUENCE [LARGE SCALE GENOMIC DNA]</scope>
    <source>
        <strain evidence="1 2">CIP 110357</strain>
    </source>
</reference>
<dbReference type="EMBL" id="AYEU01000011">
    <property type="protein sequence ID" value="ESK49063.1"/>
    <property type="molecule type" value="Genomic_DNA"/>
</dbReference>
<dbReference type="RefSeq" id="WP_004898177.1">
    <property type="nucleotide sequence ID" value="NZ_BBTI01000010.1"/>
</dbReference>
<dbReference type="HOGENOM" id="CLU_213011_0_0_6"/>
<sequence>MERVEGITSAQRRRRDSVQEKVQFVALTMQSGSSVSSISRQYVLHPICCLNGKE</sequence>